<proteinExistence type="predicted"/>
<organism evidence="1">
    <name type="scientific">Salix viminalis</name>
    <name type="common">Common osier</name>
    <name type="synonym">Basket willow</name>
    <dbReference type="NCBI Taxonomy" id="40686"/>
    <lineage>
        <taxon>Eukaryota</taxon>
        <taxon>Viridiplantae</taxon>
        <taxon>Streptophyta</taxon>
        <taxon>Embryophyta</taxon>
        <taxon>Tracheophyta</taxon>
        <taxon>Spermatophyta</taxon>
        <taxon>Magnoliopsida</taxon>
        <taxon>eudicotyledons</taxon>
        <taxon>Gunneridae</taxon>
        <taxon>Pentapetalae</taxon>
        <taxon>rosids</taxon>
        <taxon>fabids</taxon>
        <taxon>Malpighiales</taxon>
        <taxon>Salicaceae</taxon>
        <taxon>Saliceae</taxon>
        <taxon>Salix</taxon>
    </lineage>
</organism>
<sequence length="80" mass="9303">MEALTELLANGTAIKQLPASTGYLKKLTSTRLKYFTWFESVANRIVMARRLQSWRSGLVMKNSPNRCEERGWLTYTYVVR</sequence>
<dbReference type="EMBL" id="CAADRP010000491">
    <property type="protein sequence ID" value="VFU29062.1"/>
    <property type="molecule type" value="Genomic_DNA"/>
</dbReference>
<accession>A0A6N2L141</accession>
<protein>
    <submittedName>
        <fullName evidence="1">Uncharacterized protein</fullName>
    </submittedName>
</protein>
<evidence type="ECO:0000313" key="1">
    <source>
        <dbReference type="EMBL" id="VFU29062.1"/>
    </source>
</evidence>
<name>A0A6N2L141_SALVM</name>
<dbReference type="AlphaFoldDB" id="A0A6N2L141"/>
<reference evidence="1" key="1">
    <citation type="submission" date="2019-03" db="EMBL/GenBank/DDBJ databases">
        <authorList>
            <person name="Mank J."/>
            <person name="Almeida P."/>
        </authorList>
    </citation>
    <scope>NUCLEOTIDE SEQUENCE</scope>
    <source>
        <strain evidence="1">78183</strain>
    </source>
</reference>
<gene>
    <name evidence="1" type="ORF">SVIM_LOCUS101889</name>
</gene>